<feature type="compositionally biased region" description="Polar residues" evidence="1">
    <location>
        <begin position="872"/>
        <end position="885"/>
    </location>
</feature>
<protein>
    <submittedName>
        <fullName evidence="2">Uncharacterized protein</fullName>
    </submittedName>
</protein>
<gene>
    <name evidence="2" type="ORF">BGW38_001766</name>
</gene>
<feature type="compositionally biased region" description="Polar residues" evidence="1">
    <location>
        <begin position="395"/>
        <end position="420"/>
    </location>
</feature>
<feature type="compositionally biased region" description="Low complexity" evidence="1">
    <location>
        <begin position="330"/>
        <end position="351"/>
    </location>
</feature>
<sequence>MLKEDPRQRPNIYQLMKMTSALRRLPCPIHNIYPEVTESFAPTEPLASATANIFSSAVMTRPMDILPSIEPMRRGRPTRSPANSTPGAGSTTTPTVDATQSAFSSAFPPLSDINSGFDDSFGQFTELADPAAKFTQVSSAGDAFDFGSPSSSNHGGIKDSTSKQRSEKRFTLDFETGRPNNEFGFNFATGSSSPADSKDSAAAKPRPPSFDLLRPETQLRPGSSNSVPKQPSGASGGLNSFMSKPTANDLFFGTSSELKPDQSSVTNNHARSITPQQVAASQSSGAPKPLLGSRQPSQQSANSESSGTMPSSTLQGYHPSTSVLNRNMYSNGTGNSRAGSSAASSVASPNPGHRPTGSIGSANSHFNSGSDSSPSTKMENLALLQRQQIEQLGRFSSESTTGSPLNQQTPQGSTRPLDSSKTLDSKTLDGLKAQDLSSRVESFVAGQSAVYSGVNSGTNGDAKGRDRKSMGYKEAIQQDMEAELKLIQAQQKEFERQQQELFRQQRQELEEQQRQHRVQQEQLQKQQQQQIQIQHEKWQERKRLLKDQEREQLMQNQDQQRKELEQRHLNQQQQLQQNGQLPEVSDLAASIASVSLNSQPAQGSVAAMSALYSGNSGGIKSPTYPPSSTPLAGFSMPTGGSTSSARASLDDPGLRSQTNLTGLSVDSHSSASAPFVPVKSARRTGAGIGASGATPVPGAASSTINATAANVYKARRASVNNLPPGQKPELMPKPTRFRMKDGTGLLHSGEEEAFRRKFPSSADFEADLIQFGASSESSSQQHTSSVPSTRGKEPGTGESGQWKEQPAATTANTTNLAYHDGERLSRSSAARREYGWQDVGGEYSHGNEHEEEEEEETLVRSRPANRHRHQDSNVSITGLGPQQTGEEPVLIDASDAATPLESVRERVLRMNRVGRIA</sequence>
<feature type="compositionally biased region" description="Low complexity" evidence="1">
    <location>
        <begin position="569"/>
        <end position="581"/>
    </location>
</feature>
<feature type="compositionally biased region" description="Basic and acidic residues" evidence="1">
    <location>
        <begin position="559"/>
        <end position="568"/>
    </location>
</feature>
<feature type="region of interest" description="Disordered" evidence="1">
    <location>
        <begin position="506"/>
        <end position="526"/>
    </location>
</feature>
<reference evidence="2" key="1">
    <citation type="journal article" date="2020" name="Fungal Divers.">
        <title>Resolving the Mortierellaceae phylogeny through synthesis of multi-gene phylogenetics and phylogenomics.</title>
        <authorList>
            <person name="Vandepol N."/>
            <person name="Liber J."/>
            <person name="Desiro A."/>
            <person name="Na H."/>
            <person name="Kennedy M."/>
            <person name="Barry K."/>
            <person name="Grigoriev I.V."/>
            <person name="Miller A.N."/>
            <person name="O'Donnell K."/>
            <person name="Stajich J.E."/>
            <person name="Bonito G."/>
        </authorList>
    </citation>
    <scope>NUCLEOTIDE SEQUENCE</scope>
    <source>
        <strain evidence="2">KOD1015</strain>
    </source>
</reference>
<feature type="region of interest" description="Disordered" evidence="1">
    <location>
        <begin position="395"/>
        <end position="424"/>
    </location>
</feature>
<comment type="caution">
    <text evidence="2">The sequence shown here is derived from an EMBL/GenBank/DDBJ whole genome shotgun (WGS) entry which is preliminary data.</text>
</comment>
<proteinExistence type="predicted"/>
<feature type="compositionally biased region" description="Basic and acidic residues" evidence="1">
    <location>
        <begin position="156"/>
        <end position="176"/>
    </location>
</feature>
<accession>A0A9P6KDB4</accession>
<feature type="region of interest" description="Disordered" evidence="1">
    <location>
        <begin position="274"/>
        <end position="376"/>
    </location>
</feature>
<feature type="region of interest" description="Disordered" evidence="1">
    <location>
        <begin position="772"/>
        <end position="899"/>
    </location>
</feature>
<dbReference type="AlphaFoldDB" id="A0A9P6KDB4"/>
<organism evidence="2 3">
    <name type="scientific">Lunasporangiospora selenospora</name>
    <dbReference type="NCBI Taxonomy" id="979761"/>
    <lineage>
        <taxon>Eukaryota</taxon>
        <taxon>Fungi</taxon>
        <taxon>Fungi incertae sedis</taxon>
        <taxon>Mucoromycota</taxon>
        <taxon>Mortierellomycotina</taxon>
        <taxon>Mortierellomycetes</taxon>
        <taxon>Mortierellales</taxon>
        <taxon>Mortierellaceae</taxon>
        <taxon>Lunasporangiospora</taxon>
    </lineage>
</organism>
<feature type="compositionally biased region" description="Low complexity" evidence="1">
    <location>
        <begin position="807"/>
        <end position="817"/>
    </location>
</feature>
<dbReference type="EMBL" id="JAABOA010001578">
    <property type="protein sequence ID" value="KAF9581274.1"/>
    <property type="molecule type" value="Genomic_DNA"/>
</dbReference>
<feature type="region of interest" description="Disordered" evidence="1">
    <location>
        <begin position="451"/>
        <end position="472"/>
    </location>
</feature>
<feature type="region of interest" description="Disordered" evidence="1">
    <location>
        <begin position="68"/>
        <end position="96"/>
    </location>
</feature>
<feature type="compositionally biased region" description="Low complexity" evidence="1">
    <location>
        <begin position="82"/>
        <end position="95"/>
    </location>
</feature>
<dbReference type="OrthoDB" id="10675276at2759"/>
<feature type="compositionally biased region" description="Polar residues" evidence="1">
    <location>
        <begin position="220"/>
        <end position="242"/>
    </location>
</feature>
<feature type="compositionally biased region" description="Basic and acidic residues" evidence="1">
    <location>
        <begin position="462"/>
        <end position="471"/>
    </location>
</feature>
<keyword evidence="3" id="KW-1185">Reference proteome</keyword>
<feature type="region of interest" description="Disordered" evidence="1">
    <location>
        <begin position="553"/>
        <end position="581"/>
    </location>
</feature>
<evidence type="ECO:0000256" key="1">
    <source>
        <dbReference type="SAM" id="MobiDB-lite"/>
    </source>
</evidence>
<evidence type="ECO:0000313" key="2">
    <source>
        <dbReference type="EMBL" id="KAF9581274.1"/>
    </source>
</evidence>
<feature type="region of interest" description="Disordered" evidence="1">
    <location>
        <begin position="145"/>
        <end position="242"/>
    </location>
</feature>
<name>A0A9P6KDB4_9FUNG</name>
<dbReference type="Proteomes" id="UP000780801">
    <property type="component" value="Unassembled WGS sequence"/>
</dbReference>
<feature type="compositionally biased region" description="Low complexity" evidence="1">
    <location>
        <begin position="772"/>
        <end position="788"/>
    </location>
</feature>
<feature type="compositionally biased region" description="Polar residues" evidence="1">
    <location>
        <begin position="274"/>
        <end position="285"/>
    </location>
</feature>
<feature type="compositionally biased region" description="Polar residues" evidence="1">
    <location>
        <begin position="294"/>
        <end position="329"/>
    </location>
</feature>
<feature type="compositionally biased region" description="Polar residues" evidence="1">
    <location>
        <begin position="358"/>
        <end position="376"/>
    </location>
</feature>
<evidence type="ECO:0000313" key="3">
    <source>
        <dbReference type="Proteomes" id="UP000780801"/>
    </source>
</evidence>
<feature type="compositionally biased region" description="Basic and acidic residues" evidence="1">
    <location>
        <begin position="819"/>
        <end position="835"/>
    </location>
</feature>